<accession>A0A0M2VCF8</accession>
<sequence length="164" mass="19479">MSDFYKKYQRWLAEFNQNLQQNPDNYDNQLVKFVDTLKAYLQAGKDLSAYETRLFIETLKRQWHEQQEQQTATDQTEHEQTVPSLWPEALWQELSGITDKTQLEWQELTEDFKHQGVYFQGEMVGMGRYRCSNCYQHTDYTHPSELLACSECGAVQFYREGLPV</sequence>
<reference evidence="1 2" key="1">
    <citation type="submission" date="2015-03" db="EMBL/GenBank/DDBJ databases">
        <title>Draft genome sequences of two protease-producing strains of Arsukibacterium isolated from two cold and alkaline environments.</title>
        <authorList>
            <person name="Lylloff J.E."/>
            <person name="Skov L.B."/>
            <person name="Jepsen M."/>
            <person name="Hallin P.F."/>
            <person name="Sorensen S.J."/>
            <person name="Stougaard P."/>
            <person name="Glaring M.A."/>
        </authorList>
    </citation>
    <scope>NUCLEOTIDE SEQUENCE [LARGE SCALE GENOMIC DNA]</scope>
    <source>
        <strain evidence="1 2">GCM72</strain>
    </source>
</reference>
<proteinExistence type="predicted"/>
<evidence type="ECO:0000313" key="2">
    <source>
        <dbReference type="Proteomes" id="UP000034228"/>
    </source>
</evidence>
<evidence type="ECO:0008006" key="3">
    <source>
        <dbReference type="Google" id="ProtNLM"/>
    </source>
</evidence>
<organism evidence="1 2">
    <name type="scientific">Arsukibacterium ikkense</name>
    <dbReference type="NCBI Taxonomy" id="336831"/>
    <lineage>
        <taxon>Bacteria</taxon>
        <taxon>Pseudomonadati</taxon>
        <taxon>Pseudomonadota</taxon>
        <taxon>Gammaproteobacteria</taxon>
        <taxon>Chromatiales</taxon>
        <taxon>Chromatiaceae</taxon>
        <taxon>Arsukibacterium</taxon>
    </lineage>
</organism>
<evidence type="ECO:0000313" key="1">
    <source>
        <dbReference type="EMBL" id="KKO47285.1"/>
    </source>
</evidence>
<dbReference type="EMBL" id="LAHO01000001">
    <property type="protein sequence ID" value="KKO47285.1"/>
    <property type="molecule type" value="Genomic_DNA"/>
</dbReference>
<dbReference type="STRING" id="336831.WG68_01170"/>
<dbReference type="Proteomes" id="UP000034228">
    <property type="component" value="Unassembled WGS sequence"/>
</dbReference>
<dbReference type="Pfam" id="PF07295">
    <property type="entry name" value="DUF1451"/>
    <property type="match status" value="1"/>
</dbReference>
<dbReference type="AlphaFoldDB" id="A0A0M2VCF8"/>
<protein>
    <recommendedName>
        <fullName evidence="3">Zinc ribbon-containing protein</fullName>
    </recommendedName>
</protein>
<dbReference type="OrthoDB" id="3174978at2"/>
<comment type="caution">
    <text evidence="1">The sequence shown here is derived from an EMBL/GenBank/DDBJ whole genome shotgun (WGS) entry which is preliminary data.</text>
</comment>
<dbReference type="RefSeq" id="WP_046555813.1">
    <property type="nucleotide sequence ID" value="NZ_LAHO01000001.1"/>
</dbReference>
<gene>
    <name evidence="1" type="ORF">WG68_01170</name>
</gene>
<dbReference type="InterPro" id="IPR009912">
    <property type="entry name" value="DUF1451"/>
</dbReference>
<name>A0A0M2VCF8_9GAMM</name>
<keyword evidence="2" id="KW-1185">Reference proteome</keyword>